<keyword evidence="13 18" id="KW-0472">Membrane</keyword>
<sequence length="367" mass="42609">MLAEKQDLMEEINIRSRKTVKEVKKVQAETKTEAVDEKATNWGRSWGTFILIGQMTPAGHKLPYVVNGLLAWVVTHALFLVGSLRYKLFDASIIADNWGSLMIAATAYGYFLTGFAYFKAHVFPSHPADRKFSNSIMYDMFMGIEFNPRFGKYFDFKLFHNGRPGIVAWTLINLSFAAAQYNEIGYVTNSMILLNFLHAVYVLDFFYHEYTLQSHFLLRHPLDLSFEYFTLVFTIGMVGYYIFRTVNNQKDLVRSTNGKCLIWGKPAEYIRTNFVTSDGKVHGSLLLTSGYWGISRHFNYVGDLLMSLAFCMTCGYGYILPYFYIVYMTILLCQRIERDHLRLVGKYGKYWDEYCKKVPYKLIPFIY</sequence>
<keyword evidence="6" id="KW-0152">Cholesterol biosynthesis</keyword>
<organism evidence="19 20">
    <name type="scientific">Boothiomyces macroporosus</name>
    <dbReference type="NCBI Taxonomy" id="261099"/>
    <lineage>
        <taxon>Eukaryota</taxon>
        <taxon>Fungi</taxon>
        <taxon>Fungi incertae sedis</taxon>
        <taxon>Chytridiomycota</taxon>
        <taxon>Chytridiomycota incertae sedis</taxon>
        <taxon>Chytridiomycetes</taxon>
        <taxon>Rhizophydiales</taxon>
        <taxon>Terramycetaceae</taxon>
        <taxon>Boothiomyces</taxon>
    </lineage>
</organism>
<evidence type="ECO:0000256" key="18">
    <source>
        <dbReference type="SAM" id="Phobius"/>
    </source>
</evidence>
<evidence type="ECO:0000256" key="5">
    <source>
        <dbReference type="ARBA" id="ARBA00022692"/>
    </source>
</evidence>
<comment type="similarity">
    <text evidence="2">Belongs to the ERG4/ERG24 family.</text>
</comment>
<evidence type="ECO:0000256" key="15">
    <source>
        <dbReference type="ARBA" id="ARBA00023221"/>
    </source>
</evidence>
<dbReference type="GO" id="GO:0005789">
    <property type="term" value="C:endoplasmic reticulum membrane"/>
    <property type="evidence" value="ECO:0007669"/>
    <property type="project" value="TreeGrafter"/>
</dbReference>
<feature type="transmembrane region" description="Helical" evidence="18">
    <location>
        <begin position="304"/>
        <end position="333"/>
    </location>
</feature>
<dbReference type="GO" id="GO:0016132">
    <property type="term" value="P:brassinosteroid biosynthetic process"/>
    <property type="evidence" value="ECO:0007669"/>
    <property type="project" value="TreeGrafter"/>
</dbReference>
<protein>
    <recommendedName>
        <fullName evidence="16">7-dehydrocholesterol reductase</fullName>
        <ecNumber evidence="16">1.3.1.21</ecNumber>
    </recommendedName>
    <alternativeName>
        <fullName evidence="17">Sterol Delta(7)-reductase</fullName>
    </alternativeName>
</protein>
<accession>A0AAD5UK81</accession>
<evidence type="ECO:0000313" key="20">
    <source>
        <dbReference type="Proteomes" id="UP001210925"/>
    </source>
</evidence>
<keyword evidence="14" id="KW-1207">Sterol metabolism</keyword>
<evidence type="ECO:0000256" key="1">
    <source>
        <dbReference type="ARBA" id="ARBA00004141"/>
    </source>
</evidence>
<evidence type="ECO:0000256" key="11">
    <source>
        <dbReference type="ARBA" id="ARBA00023011"/>
    </source>
</evidence>
<dbReference type="PANTHER" id="PTHR21257">
    <property type="entry name" value="DELTA(14)-STEROL REDUCTASE"/>
    <property type="match status" value="1"/>
</dbReference>
<comment type="subcellular location">
    <subcellularLocation>
        <location evidence="1">Membrane</location>
        <topology evidence="1">Multi-pass membrane protein</topology>
    </subcellularLocation>
</comment>
<dbReference type="EC" id="1.3.1.21" evidence="16"/>
<feature type="transmembrane region" description="Helical" evidence="18">
    <location>
        <begin position="64"/>
        <end position="86"/>
    </location>
</feature>
<feature type="transmembrane region" description="Helical" evidence="18">
    <location>
        <begin position="98"/>
        <end position="118"/>
    </location>
</feature>
<gene>
    <name evidence="19" type="ORF">HK103_003493</name>
</gene>
<dbReference type="GO" id="GO:0006695">
    <property type="term" value="P:cholesterol biosynthetic process"/>
    <property type="evidence" value="ECO:0007669"/>
    <property type="project" value="UniProtKB-KW"/>
</dbReference>
<keyword evidence="12" id="KW-0443">Lipid metabolism</keyword>
<evidence type="ECO:0000256" key="13">
    <source>
        <dbReference type="ARBA" id="ARBA00023136"/>
    </source>
</evidence>
<dbReference type="Proteomes" id="UP001210925">
    <property type="component" value="Unassembled WGS sequence"/>
</dbReference>
<keyword evidence="9 18" id="KW-1133">Transmembrane helix</keyword>
<dbReference type="PANTHER" id="PTHR21257:SF38">
    <property type="entry name" value="7-DEHYDROCHOLESTEROL REDUCTASE"/>
    <property type="match status" value="1"/>
</dbReference>
<feature type="transmembrane region" description="Helical" evidence="18">
    <location>
        <begin position="184"/>
        <end position="203"/>
    </location>
</feature>
<comment type="caution">
    <text evidence="19">The sequence shown here is derived from an EMBL/GenBank/DDBJ whole genome shotgun (WGS) entry which is preliminary data.</text>
</comment>
<keyword evidence="10" id="KW-0560">Oxidoreductase</keyword>
<feature type="transmembrane region" description="Helical" evidence="18">
    <location>
        <begin position="224"/>
        <end position="243"/>
    </location>
</feature>
<dbReference type="AlphaFoldDB" id="A0AAD5UK81"/>
<evidence type="ECO:0000256" key="7">
    <source>
        <dbReference type="ARBA" id="ARBA00022857"/>
    </source>
</evidence>
<evidence type="ECO:0000256" key="8">
    <source>
        <dbReference type="ARBA" id="ARBA00022955"/>
    </source>
</evidence>
<keyword evidence="4" id="KW-0153">Cholesterol metabolism</keyword>
<reference evidence="19" key="1">
    <citation type="submission" date="2020-05" db="EMBL/GenBank/DDBJ databases">
        <title>Phylogenomic resolution of chytrid fungi.</title>
        <authorList>
            <person name="Stajich J.E."/>
            <person name="Amses K."/>
            <person name="Simmons R."/>
            <person name="Seto K."/>
            <person name="Myers J."/>
            <person name="Bonds A."/>
            <person name="Quandt C.A."/>
            <person name="Barry K."/>
            <person name="Liu P."/>
            <person name="Grigoriev I."/>
            <person name="Longcore J.E."/>
            <person name="James T.Y."/>
        </authorList>
    </citation>
    <scope>NUCLEOTIDE SEQUENCE</scope>
    <source>
        <strain evidence="19">PLAUS21</strain>
    </source>
</reference>
<evidence type="ECO:0000256" key="17">
    <source>
        <dbReference type="ARBA" id="ARBA00042688"/>
    </source>
</evidence>
<dbReference type="GO" id="GO:0047598">
    <property type="term" value="F:7-dehydrocholesterol reductase activity"/>
    <property type="evidence" value="ECO:0007669"/>
    <property type="project" value="UniProtKB-EC"/>
</dbReference>
<evidence type="ECO:0000256" key="12">
    <source>
        <dbReference type="ARBA" id="ARBA00023098"/>
    </source>
</evidence>
<evidence type="ECO:0000256" key="2">
    <source>
        <dbReference type="ARBA" id="ARBA00005402"/>
    </source>
</evidence>
<evidence type="ECO:0000256" key="3">
    <source>
        <dbReference type="ARBA" id="ARBA00022516"/>
    </source>
</evidence>
<evidence type="ECO:0000256" key="14">
    <source>
        <dbReference type="ARBA" id="ARBA00023166"/>
    </source>
</evidence>
<evidence type="ECO:0000256" key="16">
    <source>
        <dbReference type="ARBA" id="ARBA00038851"/>
    </source>
</evidence>
<name>A0AAD5UK81_9FUNG</name>
<keyword evidence="7" id="KW-0521">NADP</keyword>
<dbReference type="Gene3D" id="1.20.120.1630">
    <property type="match status" value="1"/>
</dbReference>
<keyword evidence="11" id="KW-0756">Sterol biosynthesis</keyword>
<evidence type="ECO:0000256" key="6">
    <source>
        <dbReference type="ARBA" id="ARBA00022778"/>
    </source>
</evidence>
<dbReference type="InterPro" id="IPR001171">
    <property type="entry name" value="ERG24_DHCR-like"/>
</dbReference>
<dbReference type="EMBL" id="JADGKB010000026">
    <property type="protein sequence ID" value="KAJ3258533.1"/>
    <property type="molecule type" value="Genomic_DNA"/>
</dbReference>
<evidence type="ECO:0000256" key="9">
    <source>
        <dbReference type="ARBA" id="ARBA00022989"/>
    </source>
</evidence>
<keyword evidence="5 18" id="KW-0812">Transmembrane</keyword>
<keyword evidence="3" id="KW-0444">Lipid biosynthesis</keyword>
<evidence type="ECO:0000256" key="10">
    <source>
        <dbReference type="ARBA" id="ARBA00023002"/>
    </source>
</evidence>
<evidence type="ECO:0000313" key="19">
    <source>
        <dbReference type="EMBL" id="KAJ3258533.1"/>
    </source>
</evidence>
<keyword evidence="8" id="KW-0752">Steroid biosynthesis</keyword>
<evidence type="ECO:0000256" key="4">
    <source>
        <dbReference type="ARBA" id="ARBA00022548"/>
    </source>
</evidence>
<keyword evidence="20" id="KW-1185">Reference proteome</keyword>
<dbReference type="Pfam" id="PF01222">
    <property type="entry name" value="ERG4_ERG24"/>
    <property type="match status" value="1"/>
</dbReference>
<proteinExistence type="inferred from homology"/>
<keyword evidence="15" id="KW-0753">Steroid metabolism</keyword>